<gene>
    <name evidence="2" type="ORF">KAK06_12680</name>
</gene>
<dbReference type="SUPFAM" id="SSF143120">
    <property type="entry name" value="YefM-like"/>
    <property type="match status" value="1"/>
</dbReference>
<dbReference type="InterPro" id="IPR036165">
    <property type="entry name" value="YefM-like_sf"/>
</dbReference>
<evidence type="ECO:0008006" key="4">
    <source>
        <dbReference type="Google" id="ProtNLM"/>
    </source>
</evidence>
<accession>A0A940YI00</accession>
<dbReference type="RefSeq" id="WP_210802478.1">
    <property type="nucleotide sequence ID" value="NZ_JAGQDE010000010.1"/>
</dbReference>
<name>A0A940YI00_9BURK</name>
<dbReference type="EMBL" id="JAGQDE010000010">
    <property type="protein sequence ID" value="MBQ0959799.1"/>
    <property type="molecule type" value="Genomic_DNA"/>
</dbReference>
<comment type="similarity">
    <text evidence="1">Belongs to the phD/YefM antitoxin family.</text>
</comment>
<evidence type="ECO:0000313" key="2">
    <source>
        <dbReference type="EMBL" id="MBQ0959799.1"/>
    </source>
</evidence>
<comment type="caution">
    <text evidence="2">The sequence shown here is derived from an EMBL/GenBank/DDBJ whole genome shotgun (WGS) entry which is preliminary data.</text>
</comment>
<dbReference type="AlphaFoldDB" id="A0A940YI00"/>
<organism evidence="2 3">
    <name type="scientific">Ideonella aquatica</name>
    <dbReference type="NCBI Taxonomy" id="2824119"/>
    <lineage>
        <taxon>Bacteria</taxon>
        <taxon>Pseudomonadati</taxon>
        <taxon>Pseudomonadota</taxon>
        <taxon>Betaproteobacteria</taxon>
        <taxon>Burkholderiales</taxon>
        <taxon>Sphaerotilaceae</taxon>
        <taxon>Ideonella</taxon>
    </lineage>
</organism>
<evidence type="ECO:0000256" key="1">
    <source>
        <dbReference type="ARBA" id="ARBA00009981"/>
    </source>
</evidence>
<protein>
    <recommendedName>
        <fullName evidence="4">Antitoxin</fullName>
    </recommendedName>
</protein>
<sequence>MSGHSGAFDGHLFEDRHGLCDRARTRAQSADIWQRLEAGEEFVITRNGKPFALLLHTEPEALEKQLRAIRLSRMGDQVRAIQASAAASGASQLTEEEIQAEIDEVRRERR</sequence>
<evidence type="ECO:0000313" key="3">
    <source>
        <dbReference type="Proteomes" id="UP000678374"/>
    </source>
</evidence>
<proteinExistence type="inferred from homology"/>
<keyword evidence="3" id="KW-1185">Reference proteome</keyword>
<reference evidence="2" key="1">
    <citation type="submission" date="2021-04" db="EMBL/GenBank/DDBJ databases">
        <title>The genome sequence of Ideonella sp. 4Y11.</title>
        <authorList>
            <person name="Liu Y."/>
        </authorList>
    </citation>
    <scope>NUCLEOTIDE SEQUENCE</scope>
    <source>
        <strain evidence="2">4Y11</strain>
    </source>
</reference>
<dbReference type="Proteomes" id="UP000678374">
    <property type="component" value="Unassembled WGS sequence"/>
</dbReference>